<dbReference type="Proteomes" id="UP000663852">
    <property type="component" value="Unassembled WGS sequence"/>
</dbReference>
<evidence type="ECO:0000313" key="12">
    <source>
        <dbReference type="Proteomes" id="UP000663852"/>
    </source>
</evidence>
<evidence type="ECO:0000313" key="11">
    <source>
        <dbReference type="Proteomes" id="UP000663828"/>
    </source>
</evidence>
<evidence type="ECO:0000256" key="5">
    <source>
        <dbReference type="ARBA" id="ARBA00022723"/>
    </source>
</evidence>
<reference evidence="10" key="1">
    <citation type="submission" date="2021-02" db="EMBL/GenBank/DDBJ databases">
        <authorList>
            <person name="Nowell W R."/>
        </authorList>
    </citation>
    <scope>NUCLEOTIDE SEQUENCE</scope>
</reference>
<dbReference type="OrthoDB" id="2668416at2759"/>
<evidence type="ECO:0000313" key="10">
    <source>
        <dbReference type="EMBL" id="CAF1508055.1"/>
    </source>
</evidence>
<keyword evidence="11" id="KW-1185">Reference proteome</keyword>
<comment type="cofactor">
    <cofactor evidence="1">
        <name>a divalent metal cation</name>
        <dbReference type="ChEBI" id="CHEBI:60240"/>
    </cofactor>
</comment>
<dbReference type="AlphaFoldDB" id="A0A815TMF2"/>
<sequence>MTDSQFKENFRLNRTTYNELIRQIGPHLQREDTTFRLAIPVEKRVACALYLLGSTCELRTAANLFGIGRTTAGQILHEFCEVLVNNFFHRFIKFPTTSQEIQNTVNDFYIRCGYPMCIGSLDGTHIPIKPPTGFETDYFNYKKYHSVIMLAVVNSSLLFTYVNVGAPGRCNDSSVFSRSTLSDVIQMPIYANHYININNVKIQSHLIADSAFPLKPSVLKPYGEKPNMLRSERLFNYRLSRCRCSVERAFGSMKNRFRCLHKKLEYDINYVCTLIKATAVLHNLCVFNNDLIEIDWDIPQKVYRKPACNTQVPHTVGLREAMAVFFEQNPL</sequence>
<evidence type="ECO:0000256" key="6">
    <source>
        <dbReference type="ARBA" id="ARBA00022801"/>
    </source>
</evidence>
<organism evidence="10 12">
    <name type="scientific">Adineta ricciae</name>
    <name type="common">Rotifer</name>
    <dbReference type="NCBI Taxonomy" id="249248"/>
    <lineage>
        <taxon>Eukaryota</taxon>
        <taxon>Metazoa</taxon>
        <taxon>Spiralia</taxon>
        <taxon>Gnathifera</taxon>
        <taxon>Rotifera</taxon>
        <taxon>Eurotatoria</taxon>
        <taxon>Bdelloidea</taxon>
        <taxon>Adinetida</taxon>
        <taxon>Adinetidae</taxon>
        <taxon>Adineta</taxon>
    </lineage>
</organism>
<evidence type="ECO:0000256" key="7">
    <source>
        <dbReference type="ARBA" id="ARBA00023242"/>
    </source>
</evidence>
<dbReference type="GO" id="GO:0016787">
    <property type="term" value="F:hydrolase activity"/>
    <property type="evidence" value="ECO:0007669"/>
    <property type="project" value="UniProtKB-KW"/>
</dbReference>
<keyword evidence="5" id="KW-0479">Metal-binding</keyword>
<name>A0A815TMF2_ADIRI</name>
<dbReference type="EMBL" id="CAJNOJ010000675">
    <property type="protein sequence ID" value="CAF1508055.1"/>
    <property type="molecule type" value="Genomic_DNA"/>
</dbReference>
<evidence type="ECO:0000313" key="9">
    <source>
        <dbReference type="EMBL" id="CAF0959072.1"/>
    </source>
</evidence>
<comment type="similarity">
    <text evidence="3">Belongs to the HARBI1 family.</text>
</comment>
<comment type="subcellular location">
    <subcellularLocation>
        <location evidence="2">Nucleus</location>
    </subcellularLocation>
</comment>
<evidence type="ECO:0000256" key="1">
    <source>
        <dbReference type="ARBA" id="ARBA00001968"/>
    </source>
</evidence>
<dbReference type="PANTHER" id="PTHR22930">
    <property type="match status" value="1"/>
</dbReference>
<evidence type="ECO:0000256" key="3">
    <source>
        <dbReference type="ARBA" id="ARBA00006958"/>
    </source>
</evidence>
<dbReference type="GO" id="GO:0004518">
    <property type="term" value="F:nuclease activity"/>
    <property type="evidence" value="ECO:0007669"/>
    <property type="project" value="UniProtKB-KW"/>
</dbReference>
<feature type="domain" description="DDE Tnp4" evidence="8">
    <location>
        <begin position="121"/>
        <end position="283"/>
    </location>
</feature>
<gene>
    <name evidence="10" type="ORF">EDS130_LOCUS43063</name>
    <name evidence="9" type="ORF">XAT740_LOCUS11079</name>
</gene>
<evidence type="ECO:0000256" key="4">
    <source>
        <dbReference type="ARBA" id="ARBA00022722"/>
    </source>
</evidence>
<keyword evidence="6" id="KW-0378">Hydrolase</keyword>
<dbReference type="InterPro" id="IPR045249">
    <property type="entry name" value="HARBI1-like"/>
</dbReference>
<comment type="caution">
    <text evidence="10">The sequence shown here is derived from an EMBL/GenBank/DDBJ whole genome shotgun (WGS) entry which is preliminary data.</text>
</comment>
<proteinExistence type="inferred from homology"/>
<keyword evidence="7" id="KW-0539">Nucleus</keyword>
<dbReference type="EMBL" id="CAJNOR010000602">
    <property type="protein sequence ID" value="CAF0959072.1"/>
    <property type="molecule type" value="Genomic_DNA"/>
</dbReference>
<accession>A0A815TMF2</accession>
<keyword evidence="4" id="KW-0540">Nuclease</keyword>
<protein>
    <recommendedName>
        <fullName evidence="8">DDE Tnp4 domain-containing protein</fullName>
    </recommendedName>
</protein>
<dbReference type="InterPro" id="IPR027806">
    <property type="entry name" value="HARBI1_dom"/>
</dbReference>
<dbReference type="PANTHER" id="PTHR22930:SF85">
    <property type="entry name" value="GH03217P-RELATED"/>
    <property type="match status" value="1"/>
</dbReference>
<evidence type="ECO:0000259" key="8">
    <source>
        <dbReference type="Pfam" id="PF13359"/>
    </source>
</evidence>
<evidence type="ECO:0000256" key="2">
    <source>
        <dbReference type="ARBA" id="ARBA00004123"/>
    </source>
</evidence>
<dbReference type="Proteomes" id="UP000663828">
    <property type="component" value="Unassembled WGS sequence"/>
</dbReference>
<dbReference type="GO" id="GO:0046872">
    <property type="term" value="F:metal ion binding"/>
    <property type="evidence" value="ECO:0007669"/>
    <property type="project" value="UniProtKB-KW"/>
</dbReference>
<dbReference type="GO" id="GO:0005634">
    <property type="term" value="C:nucleus"/>
    <property type="evidence" value="ECO:0007669"/>
    <property type="project" value="UniProtKB-SubCell"/>
</dbReference>
<dbReference type="Pfam" id="PF13359">
    <property type="entry name" value="DDE_Tnp_4"/>
    <property type="match status" value="1"/>
</dbReference>